<feature type="transmembrane region" description="Helical" evidence="8">
    <location>
        <begin position="151"/>
        <end position="170"/>
    </location>
</feature>
<proteinExistence type="predicted"/>
<evidence type="ECO:0000256" key="2">
    <source>
        <dbReference type="ARBA" id="ARBA00022475"/>
    </source>
</evidence>
<gene>
    <name evidence="9" type="ORF">N2K84_14200</name>
</gene>
<evidence type="ECO:0000256" key="5">
    <source>
        <dbReference type="ARBA" id="ARBA00022989"/>
    </source>
</evidence>
<keyword evidence="7" id="KW-0479">Metal-binding</keyword>
<evidence type="ECO:0000256" key="8">
    <source>
        <dbReference type="SAM" id="Phobius"/>
    </source>
</evidence>
<dbReference type="CDD" id="cd06853">
    <property type="entry name" value="GT_WecA_like"/>
    <property type="match status" value="1"/>
</dbReference>
<dbReference type="Proteomes" id="UP001163821">
    <property type="component" value="Unassembled WGS sequence"/>
</dbReference>
<dbReference type="GO" id="GO:0005886">
    <property type="term" value="C:plasma membrane"/>
    <property type="evidence" value="ECO:0007669"/>
    <property type="project" value="UniProtKB-SubCell"/>
</dbReference>
<feature type="binding site" evidence="7">
    <location>
        <position position="119"/>
    </location>
    <ligand>
        <name>Mg(2+)</name>
        <dbReference type="ChEBI" id="CHEBI:18420"/>
    </ligand>
</feature>
<dbReference type="GO" id="GO:0016780">
    <property type="term" value="F:phosphotransferase activity, for other substituted phosphate groups"/>
    <property type="evidence" value="ECO:0007669"/>
    <property type="project" value="InterPro"/>
</dbReference>
<keyword evidence="2" id="KW-1003">Cell membrane</keyword>
<dbReference type="Pfam" id="PF00953">
    <property type="entry name" value="Glycos_transf_4"/>
    <property type="match status" value="1"/>
</dbReference>
<dbReference type="RefSeq" id="WP_282592484.1">
    <property type="nucleotide sequence ID" value="NZ_JAPAAF010000024.1"/>
</dbReference>
<evidence type="ECO:0000256" key="4">
    <source>
        <dbReference type="ARBA" id="ARBA00022692"/>
    </source>
</evidence>
<protein>
    <submittedName>
        <fullName evidence="9">Undecaprenyl/decaprenyl-phosphate alpha-N-acetylglucosaminyl 1-phosphate transferase</fullName>
    </submittedName>
</protein>
<dbReference type="EMBL" id="JAPAAF010000024">
    <property type="protein sequence ID" value="MCW0483891.1"/>
    <property type="molecule type" value="Genomic_DNA"/>
</dbReference>
<organism evidence="9 10">
    <name type="scientific">Gaoshiqia sediminis</name>
    <dbReference type="NCBI Taxonomy" id="2986998"/>
    <lineage>
        <taxon>Bacteria</taxon>
        <taxon>Pseudomonadati</taxon>
        <taxon>Bacteroidota</taxon>
        <taxon>Bacteroidia</taxon>
        <taxon>Marinilabiliales</taxon>
        <taxon>Prolixibacteraceae</taxon>
        <taxon>Gaoshiqia</taxon>
    </lineage>
</organism>
<evidence type="ECO:0000313" key="10">
    <source>
        <dbReference type="Proteomes" id="UP001163821"/>
    </source>
</evidence>
<sequence>MPDHRKLNTVVVPTLGGVAIFIGLLLSTLIYLKGNSSPGFRYLFAAIIMMFFIGIKDDIMVISARKKFLVQFAAAFLLVVFGDFRLVHPYGFAGLAQLNDWVSIPFSVLFVLFLINALNLIDGIDGLASGVALLISASLGTWFYLAGYSDYGIACFALSGSLLAFLRFNLWGGENKVFMGDTGSLILGVFLAAMVIKFSELNYMTFNEFYLEQAPLIALGLFIVPITDTLRVFAVRIYNKRSPFSPDMNHFHHLLIRSGLTHIQASGFLVTYTILFALIALTLQHYLDITSGFLLMLIISFSSVGLIYRRTKLIEARVENEGALDAEPKTIRLMSWKRSSDGMEPYRKGKTLYR</sequence>
<feature type="transmembrane region" description="Helical" evidence="8">
    <location>
        <begin position="216"/>
        <end position="238"/>
    </location>
</feature>
<dbReference type="PROSITE" id="PS01348">
    <property type="entry name" value="MRAY_2"/>
    <property type="match status" value="1"/>
</dbReference>
<feature type="transmembrane region" description="Helical" evidence="8">
    <location>
        <begin position="289"/>
        <end position="308"/>
    </location>
</feature>
<dbReference type="PANTHER" id="PTHR22926:SF3">
    <property type="entry name" value="UNDECAPRENYL-PHOSPHATE ALPHA-N-ACETYLGLUCOSAMINYL 1-PHOSPHATE TRANSFERASE"/>
    <property type="match status" value="1"/>
</dbReference>
<feature type="transmembrane region" description="Helical" evidence="8">
    <location>
        <begin position="38"/>
        <end position="56"/>
    </location>
</feature>
<evidence type="ECO:0000256" key="7">
    <source>
        <dbReference type="PIRSR" id="PIRSR600715-1"/>
    </source>
</evidence>
<dbReference type="GO" id="GO:0044038">
    <property type="term" value="P:cell wall macromolecule biosynthetic process"/>
    <property type="evidence" value="ECO:0007669"/>
    <property type="project" value="TreeGrafter"/>
</dbReference>
<feature type="transmembrane region" description="Helical" evidence="8">
    <location>
        <begin position="102"/>
        <end position="120"/>
    </location>
</feature>
<name>A0AA41Y5N6_9BACT</name>
<feature type="transmembrane region" description="Helical" evidence="8">
    <location>
        <begin position="7"/>
        <end position="32"/>
    </location>
</feature>
<comment type="subcellular location">
    <subcellularLocation>
        <location evidence="1">Cell membrane</location>
        <topology evidence="1">Multi-pass membrane protein</topology>
    </subcellularLocation>
</comment>
<dbReference type="GO" id="GO:0009103">
    <property type="term" value="P:lipopolysaccharide biosynthetic process"/>
    <property type="evidence" value="ECO:0007669"/>
    <property type="project" value="TreeGrafter"/>
</dbReference>
<feature type="binding site" evidence="7">
    <location>
        <position position="181"/>
    </location>
    <ligand>
        <name>Mg(2+)</name>
        <dbReference type="ChEBI" id="CHEBI:18420"/>
    </ligand>
</feature>
<comment type="cofactor">
    <cofactor evidence="7">
        <name>Mg(2+)</name>
        <dbReference type="ChEBI" id="CHEBI:18420"/>
    </cofactor>
</comment>
<evidence type="ECO:0000256" key="6">
    <source>
        <dbReference type="ARBA" id="ARBA00023136"/>
    </source>
</evidence>
<evidence type="ECO:0000256" key="1">
    <source>
        <dbReference type="ARBA" id="ARBA00004651"/>
    </source>
</evidence>
<dbReference type="GO" id="GO:0071555">
    <property type="term" value="P:cell wall organization"/>
    <property type="evidence" value="ECO:0007669"/>
    <property type="project" value="TreeGrafter"/>
</dbReference>
<feature type="transmembrane region" description="Helical" evidence="8">
    <location>
        <begin position="177"/>
        <end position="196"/>
    </location>
</feature>
<evidence type="ECO:0000256" key="3">
    <source>
        <dbReference type="ARBA" id="ARBA00022679"/>
    </source>
</evidence>
<feature type="transmembrane region" description="Helical" evidence="8">
    <location>
        <begin position="127"/>
        <end position="145"/>
    </location>
</feature>
<dbReference type="InterPro" id="IPR000715">
    <property type="entry name" value="Glycosyl_transferase_4"/>
</dbReference>
<comment type="caution">
    <text evidence="9">The sequence shown here is derived from an EMBL/GenBank/DDBJ whole genome shotgun (WGS) entry which is preliminary data.</text>
</comment>
<dbReference type="GO" id="GO:0046872">
    <property type="term" value="F:metal ion binding"/>
    <property type="evidence" value="ECO:0007669"/>
    <property type="project" value="UniProtKB-KW"/>
</dbReference>
<dbReference type="InterPro" id="IPR018480">
    <property type="entry name" value="PNAcMuramoyl-5peptid_Trfase_CS"/>
</dbReference>
<keyword evidence="7" id="KW-0460">Magnesium</keyword>
<keyword evidence="10" id="KW-1185">Reference proteome</keyword>
<keyword evidence="4 8" id="KW-0812">Transmembrane</keyword>
<feature type="transmembrane region" description="Helical" evidence="8">
    <location>
        <begin position="68"/>
        <end position="87"/>
    </location>
</feature>
<dbReference type="PANTHER" id="PTHR22926">
    <property type="entry name" value="PHOSPHO-N-ACETYLMURAMOYL-PENTAPEPTIDE-TRANSFERASE"/>
    <property type="match status" value="1"/>
</dbReference>
<keyword evidence="6 8" id="KW-0472">Membrane</keyword>
<evidence type="ECO:0000313" key="9">
    <source>
        <dbReference type="EMBL" id="MCW0483891.1"/>
    </source>
</evidence>
<dbReference type="AlphaFoldDB" id="A0AA41Y5N6"/>
<keyword evidence="5 8" id="KW-1133">Transmembrane helix</keyword>
<feature type="transmembrane region" description="Helical" evidence="8">
    <location>
        <begin position="259"/>
        <end position="283"/>
    </location>
</feature>
<keyword evidence="3 9" id="KW-0808">Transferase</keyword>
<reference evidence="9" key="1">
    <citation type="submission" date="2022-10" db="EMBL/GenBank/DDBJ databases">
        <title>Gaoshiqiia sediminis gen. nov., sp. nov., isolated from coastal sediment.</title>
        <authorList>
            <person name="Yu W.X."/>
            <person name="Mu D.S."/>
            <person name="Du J.Z."/>
            <person name="Liang Y.Q."/>
        </authorList>
    </citation>
    <scope>NUCLEOTIDE SEQUENCE</scope>
    <source>
        <strain evidence="9">A06</strain>
    </source>
</reference>
<accession>A0AA41Y5N6</accession>